<dbReference type="AlphaFoldDB" id="A0A6J8BL35"/>
<sequence>MKDKLMNELARRQLGYIDNDIHWVVTSPGKLEPSTNRLINTAATKAGIKPDQSNLVQGPEAKLMHKTFTDSPSSFSEEQIAPLPKFYRSLLVHLGALREKVLFLNFRSIMELDVDTHTVLVLVEYGFKYPSENRTLERFIQTINPVGIAVDSVNVHVYWVNYRFGQDNYLSRSNLDGTNEVVVSKPLRNTFALFLYLTSSWLYMADRGSGISKSRYDLTEHKTIVKITGRVDCIDIDIEGKKMYWITNHGNMKSAK</sequence>
<dbReference type="EMBL" id="CACVKT020003318">
    <property type="protein sequence ID" value="CAC5383007.1"/>
    <property type="molecule type" value="Genomic_DNA"/>
</dbReference>
<dbReference type="SUPFAM" id="SSF63825">
    <property type="entry name" value="YWTD domain"/>
    <property type="match status" value="1"/>
</dbReference>
<keyword evidence="2" id="KW-1185">Reference proteome</keyword>
<evidence type="ECO:0000313" key="2">
    <source>
        <dbReference type="Proteomes" id="UP000507470"/>
    </source>
</evidence>
<gene>
    <name evidence="1" type="ORF">MCOR_18793</name>
</gene>
<accession>A0A6J8BL35</accession>
<proteinExistence type="predicted"/>
<reference evidence="1 2" key="1">
    <citation type="submission" date="2020-06" db="EMBL/GenBank/DDBJ databases">
        <authorList>
            <person name="Li R."/>
            <person name="Bekaert M."/>
        </authorList>
    </citation>
    <scope>NUCLEOTIDE SEQUENCE [LARGE SCALE GENOMIC DNA]</scope>
    <source>
        <strain evidence="2">wild</strain>
    </source>
</reference>
<dbReference type="Proteomes" id="UP000507470">
    <property type="component" value="Unassembled WGS sequence"/>
</dbReference>
<dbReference type="Gene3D" id="2.120.10.30">
    <property type="entry name" value="TolB, C-terminal domain"/>
    <property type="match status" value="1"/>
</dbReference>
<evidence type="ECO:0000313" key="1">
    <source>
        <dbReference type="EMBL" id="CAC5383007.1"/>
    </source>
</evidence>
<dbReference type="OrthoDB" id="6157061at2759"/>
<dbReference type="InterPro" id="IPR011042">
    <property type="entry name" value="6-blade_b-propeller_TolB-like"/>
</dbReference>
<protein>
    <submittedName>
        <fullName evidence="1">Uncharacterized protein</fullName>
    </submittedName>
</protein>
<organism evidence="1 2">
    <name type="scientific">Mytilus coruscus</name>
    <name type="common">Sea mussel</name>
    <dbReference type="NCBI Taxonomy" id="42192"/>
    <lineage>
        <taxon>Eukaryota</taxon>
        <taxon>Metazoa</taxon>
        <taxon>Spiralia</taxon>
        <taxon>Lophotrochozoa</taxon>
        <taxon>Mollusca</taxon>
        <taxon>Bivalvia</taxon>
        <taxon>Autobranchia</taxon>
        <taxon>Pteriomorphia</taxon>
        <taxon>Mytilida</taxon>
        <taxon>Mytiloidea</taxon>
        <taxon>Mytilidae</taxon>
        <taxon>Mytilinae</taxon>
        <taxon>Mytilus</taxon>
    </lineage>
</organism>
<name>A0A6J8BL35_MYTCO</name>